<dbReference type="Pfam" id="PF03036">
    <property type="entry name" value="Perilipin"/>
    <property type="match status" value="1"/>
</dbReference>
<dbReference type="OrthoDB" id="376826at2759"/>
<dbReference type="GO" id="GO:0019915">
    <property type="term" value="P:lipid storage"/>
    <property type="evidence" value="ECO:0007669"/>
    <property type="project" value="TreeGrafter"/>
</dbReference>
<evidence type="ECO:0000256" key="3">
    <source>
        <dbReference type="ARBA" id="ARBA00022677"/>
    </source>
</evidence>
<proteinExistence type="inferred from homology"/>
<reference evidence="5 6" key="1">
    <citation type="submission" date="2019-09" db="EMBL/GenBank/DDBJ databases">
        <title>Bird 10,000 Genomes (B10K) Project - Family phase.</title>
        <authorList>
            <person name="Zhang G."/>
        </authorList>
    </citation>
    <scope>NUCLEOTIDE SEQUENCE [LARGE SCALE GENOMIC DNA]</scope>
    <source>
        <strain evidence="5">B10K-DU-017-47</strain>
    </source>
</reference>
<keyword evidence="4" id="KW-0732">Signal</keyword>
<keyword evidence="6" id="KW-1185">Reference proteome</keyword>
<comment type="caution">
    <text evidence="5">The sequence shown here is derived from an EMBL/GenBank/DDBJ whole genome shotgun (WGS) entry which is preliminary data.</text>
</comment>
<evidence type="ECO:0000313" key="6">
    <source>
        <dbReference type="Proteomes" id="UP000562415"/>
    </source>
</evidence>
<dbReference type="Gene3D" id="3.30.720.170">
    <property type="entry name" value="Perilipin, alpha-beta domain"/>
    <property type="match status" value="1"/>
</dbReference>
<dbReference type="Proteomes" id="UP000562415">
    <property type="component" value="Unassembled WGS sequence"/>
</dbReference>
<feature type="non-terminal residue" evidence="5">
    <location>
        <position position="399"/>
    </location>
</feature>
<accession>A0A7K5EY95</accession>
<dbReference type="GO" id="GO:0005829">
    <property type="term" value="C:cytosol"/>
    <property type="evidence" value="ECO:0007669"/>
    <property type="project" value="TreeGrafter"/>
</dbReference>
<dbReference type="Gene3D" id="1.20.120.340">
    <property type="entry name" value="Flagellar protein FliS"/>
    <property type="match status" value="1"/>
</dbReference>
<comment type="similarity">
    <text evidence="2">Belongs to the perilipin family.</text>
</comment>
<dbReference type="GO" id="GO:0005811">
    <property type="term" value="C:lipid droplet"/>
    <property type="evidence" value="ECO:0007669"/>
    <property type="project" value="UniProtKB-SubCell"/>
</dbReference>
<comment type="subcellular location">
    <subcellularLocation>
        <location evidence="1">Lipid droplet</location>
    </subcellularLocation>
</comment>
<evidence type="ECO:0000256" key="1">
    <source>
        <dbReference type="ARBA" id="ARBA00004502"/>
    </source>
</evidence>
<dbReference type="PANTHER" id="PTHR14024">
    <property type="entry name" value="PERILIPIN"/>
    <property type="match status" value="1"/>
</dbReference>
<feature type="non-terminal residue" evidence="5">
    <location>
        <position position="1"/>
    </location>
</feature>
<feature type="chain" id="PRO_5029532658" evidence="4">
    <location>
        <begin position="19"/>
        <end position="399"/>
    </location>
</feature>
<protein>
    <submittedName>
        <fullName evidence="5">PLIN3 protein</fullName>
    </submittedName>
</protein>
<keyword evidence="3" id="KW-0551">Lipid droplet</keyword>
<evidence type="ECO:0000313" key="5">
    <source>
        <dbReference type="EMBL" id="NWS37644.1"/>
    </source>
</evidence>
<sequence length="399" mass="42536">QSVVSRVASLALVSCACGAVSTAYSSTKESHPYVRSVCDAAEKGVKTLTAAAVSGAQPILTKLEPQLSTANEYACKGLDKLEEKLPILQQPPQRVTSPLGEAGGAGAGLGAGAWRPCAVPSQVVAGTRALVSCTVGLARGAVQGGVARTCSALSTVAGSRVGQILATGVDTVLGKSEELVERYLPGTDEEPAMAGAEVAALGQQRRWQSYFVRVGSLSAKLRHRALRRSLEELQRARHSAQHVLAQLHRAFELIEQMRQGMDGPLYGTRQRLHRMWLEWSQQEAVPMEESEVRGWVEARTLAMLRGLLHQLHAACTRLAAGIRGLPGSVQETAGHVRHGVEGVQASLSRAHSFHDLSGLVLAQSRETVLRAQLSIDELLEHVGQHAPLPWLVGPFAPAL</sequence>
<dbReference type="InterPro" id="IPR004279">
    <property type="entry name" value="Perilipin"/>
</dbReference>
<organism evidence="5 6">
    <name type="scientific">Probosciger aterrimus</name>
    <name type="common">Palm cockatoo</name>
    <dbReference type="NCBI Taxonomy" id="141839"/>
    <lineage>
        <taxon>Eukaryota</taxon>
        <taxon>Metazoa</taxon>
        <taxon>Chordata</taxon>
        <taxon>Craniata</taxon>
        <taxon>Vertebrata</taxon>
        <taxon>Euteleostomi</taxon>
        <taxon>Archelosauria</taxon>
        <taxon>Archosauria</taxon>
        <taxon>Dinosauria</taxon>
        <taxon>Saurischia</taxon>
        <taxon>Theropoda</taxon>
        <taxon>Coelurosauria</taxon>
        <taxon>Aves</taxon>
        <taxon>Neognathae</taxon>
        <taxon>Neoaves</taxon>
        <taxon>Telluraves</taxon>
        <taxon>Australaves</taxon>
        <taxon>Psittaciformes</taxon>
        <taxon>Cacatuidae</taxon>
        <taxon>Probosciger</taxon>
    </lineage>
</organism>
<dbReference type="EMBL" id="VYZH01000068">
    <property type="protein sequence ID" value="NWS37644.1"/>
    <property type="molecule type" value="Genomic_DNA"/>
</dbReference>
<dbReference type="SUPFAM" id="SSF109775">
    <property type="entry name" value="Mannose-6-phosphate receptor binding protein 1 (Tip47), C-terminal domain"/>
    <property type="match status" value="1"/>
</dbReference>
<feature type="signal peptide" evidence="4">
    <location>
        <begin position="1"/>
        <end position="18"/>
    </location>
</feature>
<evidence type="ECO:0000256" key="4">
    <source>
        <dbReference type="SAM" id="SignalP"/>
    </source>
</evidence>
<dbReference type="PIRSF" id="PIRSF036881">
    <property type="entry name" value="PAT"/>
    <property type="match status" value="1"/>
</dbReference>
<gene>
    <name evidence="5" type="primary">Plin3_1</name>
    <name evidence="5" type="ORF">PROATE_R07308</name>
</gene>
<dbReference type="AlphaFoldDB" id="A0A7K5EY95"/>
<dbReference type="GO" id="GO:0010890">
    <property type="term" value="P:positive regulation of triglyceride storage"/>
    <property type="evidence" value="ECO:0007669"/>
    <property type="project" value="TreeGrafter"/>
</dbReference>
<dbReference type="PANTHER" id="PTHR14024:SF11">
    <property type="entry name" value="PERILIPIN-3"/>
    <property type="match status" value="1"/>
</dbReference>
<name>A0A7K5EY95_PROAR</name>
<evidence type="ECO:0000256" key="2">
    <source>
        <dbReference type="ARBA" id="ARBA00006311"/>
    </source>
</evidence>